<keyword evidence="2" id="KW-0472">Membrane</keyword>
<proteinExistence type="predicted"/>
<feature type="region of interest" description="Disordered" evidence="1">
    <location>
        <begin position="126"/>
        <end position="148"/>
    </location>
</feature>
<accession>A0A1V9YHE6</accession>
<feature type="transmembrane region" description="Helical" evidence="2">
    <location>
        <begin position="12"/>
        <end position="31"/>
    </location>
</feature>
<feature type="compositionally biased region" description="Basic residues" evidence="1">
    <location>
        <begin position="138"/>
        <end position="148"/>
    </location>
</feature>
<gene>
    <name evidence="3" type="ORF">ACHHYP_12268</name>
</gene>
<keyword evidence="2" id="KW-1133">Transmembrane helix</keyword>
<evidence type="ECO:0000256" key="2">
    <source>
        <dbReference type="SAM" id="Phobius"/>
    </source>
</evidence>
<keyword evidence="2" id="KW-0812">Transmembrane</keyword>
<dbReference type="EMBL" id="JNBR01001815">
    <property type="protein sequence ID" value="OQR85110.1"/>
    <property type="molecule type" value="Genomic_DNA"/>
</dbReference>
<evidence type="ECO:0008006" key="5">
    <source>
        <dbReference type="Google" id="ProtNLM"/>
    </source>
</evidence>
<organism evidence="3 4">
    <name type="scientific">Achlya hypogyna</name>
    <name type="common">Oomycete</name>
    <name type="synonym">Protoachlya hypogyna</name>
    <dbReference type="NCBI Taxonomy" id="1202772"/>
    <lineage>
        <taxon>Eukaryota</taxon>
        <taxon>Sar</taxon>
        <taxon>Stramenopiles</taxon>
        <taxon>Oomycota</taxon>
        <taxon>Saprolegniomycetes</taxon>
        <taxon>Saprolegniales</taxon>
        <taxon>Achlyaceae</taxon>
        <taxon>Achlya</taxon>
    </lineage>
</organism>
<sequence>MGKAGCLQCCAGFSAIGMVFLTIMAILLASQPEYIHGYHHKTKPQAKNSCMYAAVLYGLTFAGATYLLRKHKEEESMRYGVVSTKDEAELLKNDDNDSDLPVKTSVLSTLKSQLMNAKVMHSEEMASLVKGDSAASPRSKKSKPRKGD</sequence>
<dbReference type="OrthoDB" id="67317at2759"/>
<feature type="transmembrane region" description="Helical" evidence="2">
    <location>
        <begin position="51"/>
        <end position="68"/>
    </location>
</feature>
<reference evidence="3 4" key="1">
    <citation type="journal article" date="2014" name="Genome Biol. Evol.">
        <title>The secreted proteins of Achlya hypogyna and Thraustotheca clavata identify the ancestral oomycete secretome and reveal gene acquisitions by horizontal gene transfer.</title>
        <authorList>
            <person name="Misner I."/>
            <person name="Blouin N."/>
            <person name="Leonard G."/>
            <person name="Richards T.A."/>
            <person name="Lane C.E."/>
        </authorList>
    </citation>
    <scope>NUCLEOTIDE SEQUENCE [LARGE SCALE GENOMIC DNA]</scope>
    <source>
        <strain evidence="3 4">ATCC 48635</strain>
    </source>
</reference>
<evidence type="ECO:0000313" key="3">
    <source>
        <dbReference type="EMBL" id="OQR85110.1"/>
    </source>
</evidence>
<dbReference type="AlphaFoldDB" id="A0A1V9YHE6"/>
<evidence type="ECO:0000313" key="4">
    <source>
        <dbReference type="Proteomes" id="UP000243579"/>
    </source>
</evidence>
<evidence type="ECO:0000256" key="1">
    <source>
        <dbReference type="SAM" id="MobiDB-lite"/>
    </source>
</evidence>
<protein>
    <recommendedName>
        <fullName evidence="5">Transmembrane protein</fullName>
    </recommendedName>
</protein>
<name>A0A1V9YHE6_ACHHY</name>
<dbReference type="Proteomes" id="UP000243579">
    <property type="component" value="Unassembled WGS sequence"/>
</dbReference>
<keyword evidence="4" id="KW-1185">Reference proteome</keyword>
<comment type="caution">
    <text evidence="3">The sequence shown here is derived from an EMBL/GenBank/DDBJ whole genome shotgun (WGS) entry which is preliminary data.</text>
</comment>